<gene>
    <name evidence="3" type="ORF">g.16504</name>
</gene>
<dbReference type="AlphaFoldDB" id="A0A1B6M3V5"/>
<feature type="compositionally biased region" description="Polar residues" evidence="1">
    <location>
        <begin position="147"/>
        <end position="162"/>
    </location>
</feature>
<feature type="transmembrane region" description="Helical" evidence="2">
    <location>
        <begin position="7"/>
        <end position="26"/>
    </location>
</feature>
<feature type="compositionally biased region" description="Basic residues" evidence="1">
    <location>
        <begin position="163"/>
        <end position="178"/>
    </location>
</feature>
<evidence type="ECO:0000256" key="1">
    <source>
        <dbReference type="SAM" id="MobiDB-lite"/>
    </source>
</evidence>
<feature type="compositionally biased region" description="Polar residues" evidence="1">
    <location>
        <begin position="183"/>
        <end position="195"/>
    </location>
</feature>
<accession>A0A1B6M3V5</accession>
<evidence type="ECO:0000313" key="3">
    <source>
        <dbReference type="EMBL" id="JAT30619.1"/>
    </source>
</evidence>
<name>A0A1B6M3V5_9HEMI</name>
<reference evidence="3" key="1">
    <citation type="submission" date="2015-11" db="EMBL/GenBank/DDBJ databases">
        <title>De novo transcriptome assembly of four potential Pierce s Disease insect vectors from Arizona vineyards.</title>
        <authorList>
            <person name="Tassone E.E."/>
        </authorList>
    </citation>
    <scope>NUCLEOTIDE SEQUENCE</scope>
</reference>
<organism evidence="3">
    <name type="scientific">Graphocephala atropunctata</name>
    <dbReference type="NCBI Taxonomy" id="36148"/>
    <lineage>
        <taxon>Eukaryota</taxon>
        <taxon>Metazoa</taxon>
        <taxon>Ecdysozoa</taxon>
        <taxon>Arthropoda</taxon>
        <taxon>Hexapoda</taxon>
        <taxon>Insecta</taxon>
        <taxon>Pterygota</taxon>
        <taxon>Neoptera</taxon>
        <taxon>Paraneoptera</taxon>
        <taxon>Hemiptera</taxon>
        <taxon>Auchenorrhyncha</taxon>
        <taxon>Membracoidea</taxon>
        <taxon>Cicadellidae</taxon>
        <taxon>Cicadellinae</taxon>
        <taxon>Cicadellini</taxon>
        <taxon>Graphocephala</taxon>
    </lineage>
</organism>
<keyword evidence="2" id="KW-0472">Membrane</keyword>
<evidence type="ECO:0000256" key="2">
    <source>
        <dbReference type="SAM" id="Phobius"/>
    </source>
</evidence>
<feature type="region of interest" description="Disordered" evidence="1">
    <location>
        <begin position="128"/>
        <end position="195"/>
    </location>
</feature>
<protein>
    <submittedName>
        <fullName evidence="3">Uncharacterized protein</fullName>
    </submittedName>
</protein>
<feature type="non-terminal residue" evidence="3">
    <location>
        <position position="195"/>
    </location>
</feature>
<feature type="transmembrane region" description="Helical" evidence="2">
    <location>
        <begin position="61"/>
        <end position="81"/>
    </location>
</feature>
<keyword evidence="2" id="KW-0812">Transmembrane</keyword>
<keyword evidence="2" id="KW-1133">Transmembrane helix</keyword>
<sequence>MDSKDFLFILVLIFAYSFAILTYAAIGNTLAGHKISNANDFFNPVSKERRDHYGTVNKPNLFFLLFYLLFFIALIGSTTQIMKLRKMFRSKVDNVMGTEEEFTHTPIPHARPVRGRRGMGMWEDEDVGAISEQRSRQITPPPETARPDTSPSGQSLASQPSKTKLKGARSKTSSKKGARQKEASSSTTTSNRFEV</sequence>
<dbReference type="EMBL" id="GEBQ01009358">
    <property type="protein sequence ID" value="JAT30619.1"/>
    <property type="molecule type" value="Transcribed_RNA"/>
</dbReference>
<proteinExistence type="predicted"/>